<evidence type="ECO:0000256" key="1">
    <source>
        <dbReference type="SAM" id="Phobius"/>
    </source>
</evidence>
<accession>A0A1F6BUN4</accession>
<reference evidence="2 3" key="1">
    <citation type="journal article" date="2016" name="Nat. Commun.">
        <title>Thousands of microbial genomes shed light on interconnected biogeochemical processes in an aquifer system.</title>
        <authorList>
            <person name="Anantharaman K."/>
            <person name="Brown C.T."/>
            <person name="Hug L.A."/>
            <person name="Sharon I."/>
            <person name="Castelle C.J."/>
            <person name="Probst A.J."/>
            <person name="Thomas B.C."/>
            <person name="Singh A."/>
            <person name="Wilkins M.J."/>
            <person name="Karaoz U."/>
            <person name="Brodie E.L."/>
            <person name="Williams K.H."/>
            <person name="Hubbard S.S."/>
            <person name="Banfield J.F."/>
        </authorList>
    </citation>
    <scope>NUCLEOTIDE SEQUENCE [LARGE SCALE GENOMIC DNA]</scope>
</reference>
<organism evidence="2 3">
    <name type="scientific">Candidatus Jorgensenbacteria bacterium GWA1_49_17</name>
    <dbReference type="NCBI Taxonomy" id="1798467"/>
    <lineage>
        <taxon>Bacteria</taxon>
        <taxon>Candidatus Joergenseniibacteriota</taxon>
    </lineage>
</organism>
<sequence length="174" mass="19250">MGPFRKRIAVQLVISLAIVGGLILAVIIFGFQIDKLAEKIAGTREELNERSAALTSLASLRSDFSSKGEAYLNVLYNVIPQKDELIDLSKDFQAIAQEEGLNYGFTFIGETPPSGDVLGSVRFNLTLGGTFSKLLNFLKNMENFRYLISLENVSISRGSEGNMRMDIRGSVFFR</sequence>
<keyword evidence="1" id="KW-1133">Transmembrane helix</keyword>
<evidence type="ECO:0000313" key="2">
    <source>
        <dbReference type="EMBL" id="OGG40631.1"/>
    </source>
</evidence>
<keyword evidence="1" id="KW-0472">Membrane</keyword>
<comment type="caution">
    <text evidence="2">The sequence shown here is derived from an EMBL/GenBank/DDBJ whole genome shotgun (WGS) entry which is preliminary data.</text>
</comment>
<dbReference type="InterPro" id="IPR014717">
    <property type="entry name" value="Transl_elong_EF1B/ribsomal_bS6"/>
</dbReference>
<dbReference type="Proteomes" id="UP000179368">
    <property type="component" value="Unassembled WGS sequence"/>
</dbReference>
<dbReference type="Gene3D" id="3.30.70.60">
    <property type="match status" value="1"/>
</dbReference>
<dbReference type="GO" id="GO:0043107">
    <property type="term" value="P:type IV pilus-dependent motility"/>
    <property type="evidence" value="ECO:0007669"/>
    <property type="project" value="InterPro"/>
</dbReference>
<dbReference type="AlphaFoldDB" id="A0A1F6BUN4"/>
<evidence type="ECO:0008006" key="4">
    <source>
        <dbReference type="Google" id="ProtNLM"/>
    </source>
</evidence>
<proteinExistence type="predicted"/>
<protein>
    <recommendedName>
        <fullName evidence="4">Type 4 fimbrial biogenesis protein PilO</fullName>
    </recommendedName>
</protein>
<evidence type="ECO:0000313" key="3">
    <source>
        <dbReference type="Proteomes" id="UP000179368"/>
    </source>
</evidence>
<dbReference type="GO" id="GO:0043683">
    <property type="term" value="P:type IV pilus assembly"/>
    <property type="evidence" value="ECO:0007669"/>
    <property type="project" value="InterPro"/>
</dbReference>
<dbReference type="EMBL" id="MFKG01000011">
    <property type="protein sequence ID" value="OGG40631.1"/>
    <property type="molecule type" value="Genomic_DNA"/>
</dbReference>
<feature type="transmembrane region" description="Helical" evidence="1">
    <location>
        <begin position="12"/>
        <end position="31"/>
    </location>
</feature>
<gene>
    <name evidence="2" type="ORF">A2116_02040</name>
</gene>
<dbReference type="InterPro" id="IPR007445">
    <property type="entry name" value="PilO"/>
</dbReference>
<name>A0A1F6BUN4_9BACT</name>
<keyword evidence="1" id="KW-0812">Transmembrane</keyword>
<dbReference type="Pfam" id="PF04350">
    <property type="entry name" value="PilO"/>
    <property type="match status" value="1"/>
</dbReference>